<feature type="compositionally biased region" description="Polar residues" evidence="1">
    <location>
        <begin position="1"/>
        <end position="23"/>
    </location>
</feature>
<feature type="region of interest" description="Disordered" evidence="1">
    <location>
        <begin position="1"/>
        <end position="32"/>
    </location>
</feature>
<feature type="region of interest" description="Disordered" evidence="1">
    <location>
        <begin position="45"/>
        <end position="64"/>
    </location>
</feature>
<sequence>MLPPRNQASSAQVEPTQIASSPDSAEPCSPLASRFQINLTALSEKAPAAAGGPAPGTSDSDDVDDVAVGTAATCYPDATTPRHRGTPSFTNPLFDDSPCISPWTQPMGTGSPSLTGLSPPSLSSPTRRLFHLSLSASRHNSYHRRRHLHLHRRHDERAPPPHGPDGAPAAAAVVAMSRLLCRMALSGSRPGGAGLDGSLEGYLRRQLEGLGDDLTPRAGLGRQVGGRHSDVGGTGGFYGGGHGGERDEGGGGSESVSATLDLIGRNTAMQRQLLQRTEEVAALRLQLEEAIAAREELGLHYLESQEYISDLERRLTEEGRARAALAAQSQLLQEQLQEACEAAWRDQARVAESDTLRHEQQGAQQVQGQANVQQLPGHPPTSDGDAAAAARACPAATLLASAAAAVAAHGASSANLSEQYGQQYDFGASAAGLYGTLFGSYMPTGGAAEGGNVAGGDPRDVELMMLRRENNLLTQRLIERSMTAAQAREREEEARHTAHLMQEMNRQYAETVNTLSLELSLLRPNACGRARGVFSLPFLRRGGAAASDANTYGSRP</sequence>
<feature type="compositionally biased region" description="Low complexity" evidence="1">
    <location>
        <begin position="361"/>
        <end position="374"/>
    </location>
</feature>
<gene>
    <name evidence="2" type="primary">PLEST009914</name>
    <name evidence="2" type="ORF">PLESTB_001029200</name>
</gene>
<protein>
    <submittedName>
        <fullName evidence="2">Uncharacterized protein</fullName>
    </submittedName>
</protein>
<accession>A0A9W6BQM2</accession>
<name>A0A9W6BQM2_9CHLO</name>
<comment type="caution">
    <text evidence="2">The sequence shown here is derived from an EMBL/GenBank/DDBJ whole genome shotgun (WGS) entry which is preliminary data.</text>
</comment>
<dbReference type="AlphaFoldDB" id="A0A9W6BQM2"/>
<dbReference type="Proteomes" id="UP001165080">
    <property type="component" value="Unassembled WGS sequence"/>
</dbReference>
<keyword evidence="3" id="KW-1185">Reference proteome</keyword>
<organism evidence="2 3">
    <name type="scientific">Pleodorina starrii</name>
    <dbReference type="NCBI Taxonomy" id="330485"/>
    <lineage>
        <taxon>Eukaryota</taxon>
        <taxon>Viridiplantae</taxon>
        <taxon>Chlorophyta</taxon>
        <taxon>core chlorophytes</taxon>
        <taxon>Chlorophyceae</taxon>
        <taxon>CS clade</taxon>
        <taxon>Chlamydomonadales</taxon>
        <taxon>Volvocaceae</taxon>
        <taxon>Pleodorina</taxon>
    </lineage>
</organism>
<feature type="region of interest" description="Disordered" evidence="1">
    <location>
        <begin position="98"/>
        <end position="122"/>
    </location>
</feature>
<dbReference type="EMBL" id="BRXU01000014">
    <property type="protein sequence ID" value="GLC55791.1"/>
    <property type="molecule type" value="Genomic_DNA"/>
</dbReference>
<feature type="compositionally biased region" description="Gly residues" evidence="1">
    <location>
        <begin position="232"/>
        <end position="242"/>
    </location>
</feature>
<feature type="region of interest" description="Disordered" evidence="1">
    <location>
        <begin position="214"/>
        <end position="256"/>
    </location>
</feature>
<evidence type="ECO:0000256" key="1">
    <source>
        <dbReference type="SAM" id="MobiDB-lite"/>
    </source>
</evidence>
<evidence type="ECO:0000313" key="3">
    <source>
        <dbReference type="Proteomes" id="UP001165080"/>
    </source>
</evidence>
<feature type="compositionally biased region" description="Low complexity" evidence="1">
    <location>
        <begin position="108"/>
        <end position="122"/>
    </location>
</feature>
<feature type="region of interest" description="Disordered" evidence="1">
    <location>
        <begin position="351"/>
        <end position="387"/>
    </location>
</feature>
<feature type="compositionally biased region" description="Basic and acidic residues" evidence="1">
    <location>
        <begin position="351"/>
        <end position="360"/>
    </location>
</feature>
<evidence type="ECO:0000313" key="2">
    <source>
        <dbReference type="EMBL" id="GLC55791.1"/>
    </source>
</evidence>
<proteinExistence type="predicted"/>
<feature type="compositionally biased region" description="Low complexity" evidence="1">
    <location>
        <begin position="46"/>
        <end position="58"/>
    </location>
</feature>
<reference evidence="2 3" key="1">
    <citation type="journal article" date="2023" name="Commun. Biol.">
        <title>Reorganization of the ancestral sex-determining regions during the evolution of trioecy in Pleodorina starrii.</title>
        <authorList>
            <person name="Takahashi K."/>
            <person name="Suzuki S."/>
            <person name="Kawai-Toyooka H."/>
            <person name="Yamamoto K."/>
            <person name="Hamaji T."/>
            <person name="Ootsuki R."/>
            <person name="Yamaguchi H."/>
            <person name="Kawachi M."/>
            <person name="Higashiyama T."/>
            <person name="Nozaki H."/>
        </authorList>
    </citation>
    <scope>NUCLEOTIDE SEQUENCE [LARGE SCALE GENOMIC DNA]</scope>
    <source>
        <strain evidence="2 3">NIES-4479</strain>
    </source>
</reference>